<dbReference type="PANTHER" id="PTHR11487">
    <property type="entry name" value="THIOESTERASE"/>
    <property type="match status" value="1"/>
</dbReference>
<dbReference type="Proteomes" id="UP001416858">
    <property type="component" value="Unassembled WGS sequence"/>
</dbReference>
<evidence type="ECO:0000259" key="2">
    <source>
        <dbReference type="Pfam" id="PF00975"/>
    </source>
</evidence>
<name>A0ABP9VVX7_9BACT</name>
<evidence type="ECO:0000313" key="4">
    <source>
        <dbReference type="Proteomes" id="UP001416858"/>
    </source>
</evidence>
<evidence type="ECO:0000313" key="3">
    <source>
        <dbReference type="EMBL" id="GAA5508383.1"/>
    </source>
</evidence>
<gene>
    <name evidence="3" type="ORF">Rcae01_03849</name>
</gene>
<sequence length="268" mass="29796">MTISSSNPFTARFRVLSQPEDANANSGNARCPTVYWFNHAGGTTNTLAFRVRSAPPPRPMRLLTPRLPEREEDLDVTFDGDLEQLAQKFATQIAAAYETESADQQPPMVIIGHSYGGAVAYRVTKQLTRLGISPHRLVICSTRSPERLRYHKSLHTLDDAELIEDVDELFGGIPDNIRADADALSFFVRALRHDLAIFESYVHSPGDETLAVPITAICGTDDRAIDLADMQGWSRMTSAAFRLRAIQGDHFAPLQRMAEVLEIATWDL</sequence>
<comment type="caution">
    <text evidence="3">The sequence shown here is derived from an EMBL/GenBank/DDBJ whole genome shotgun (WGS) entry which is preliminary data.</text>
</comment>
<comment type="similarity">
    <text evidence="1">Belongs to the thioesterase family.</text>
</comment>
<evidence type="ECO:0000256" key="1">
    <source>
        <dbReference type="ARBA" id="ARBA00007169"/>
    </source>
</evidence>
<dbReference type="InterPro" id="IPR001031">
    <property type="entry name" value="Thioesterase"/>
</dbReference>
<proteinExistence type="inferred from homology"/>
<feature type="domain" description="Thioesterase" evidence="2">
    <location>
        <begin position="33"/>
        <end position="263"/>
    </location>
</feature>
<dbReference type="Pfam" id="PF00975">
    <property type="entry name" value="Thioesterase"/>
    <property type="match status" value="1"/>
</dbReference>
<dbReference type="SUPFAM" id="SSF53474">
    <property type="entry name" value="alpha/beta-Hydrolases"/>
    <property type="match status" value="1"/>
</dbReference>
<organism evidence="3 4">
    <name type="scientific">Novipirellula caenicola</name>
    <dbReference type="NCBI Taxonomy" id="1536901"/>
    <lineage>
        <taxon>Bacteria</taxon>
        <taxon>Pseudomonadati</taxon>
        <taxon>Planctomycetota</taxon>
        <taxon>Planctomycetia</taxon>
        <taxon>Pirellulales</taxon>
        <taxon>Pirellulaceae</taxon>
        <taxon>Novipirellula</taxon>
    </lineage>
</organism>
<dbReference type="InterPro" id="IPR012223">
    <property type="entry name" value="TEII"/>
</dbReference>
<dbReference type="EMBL" id="BAABRO010000009">
    <property type="protein sequence ID" value="GAA5508383.1"/>
    <property type="molecule type" value="Genomic_DNA"/>
</dbReference>
<protein>
    <recommendedName>
        <fullName evidence="2">Thioesterase domain-containing protein</fullName>
    </recommendedName>
</protein>
<dbReference type="InterPro" id="IPR029058">
    <property type="entry name" value="AB_hydrolase_fold"/>
</dbReference>
<dbReference type="RefSeq" id="WP_345685173.1">
    <property type="nucleotide sequence ID" value="NZ_BAABRO010000009.1"/>
</dbReference>
<keyword evidence="4" id="KW-1185">Reference proteome</keyword>
<dbReference type="PANTHER" id="PTHR11487:SF0">
    <property type="entry name" value="S-ACYL FATTY ACID SYNTHASE THIOESTERASE, MEDIUM CHAIN"/>
    <property type="match status" value="1"/>
</dbReference>
<dbReference type="Gene3D" id="3.40.50.1820">
    <property type="entry name" value="alpha/beta hydrolase"/>
    <property type="match status" value="1"/>
</dbReference>
<accession>A0ABP9VVX7</accession>
<reference evidence="3 4" key="1">
    <citation type="submission" date="2024-02" db="EMBL/GenBank/DDBJ databases">
        <title>Rhodopirellula caenicola NBRC 110016.</title>
        <authorList>
            <person name="Ichikawa N."/>
            <person name="Katano-Makiyama Y."/>
            <person name="Hidaka K."/>
        </authorList>
    </citation>
    <scope>NUCLEOTIDE SEQUENCE [LARGE SCALE GENOMIC DNA]</scope>
    <source>
        <strain evidence="3 4">NBRC 110016</strain>
    </source>
</reference>